<feature type="domain" description="ABC transporter" evidence="5">
    <location>
        <begin position="9"/>
        <end position="242"/>
    </location>
</feature>
<dbReference type="Gene3D" id="3.40.50.300">
    <property type="entry name" value="P-loop containing nucleotide triphosphate hydrolases"/>
    <property type="match status" value="1"/>
</dbReference>
<dbReference type="RefSeq" id="WP_051569899.1">
    <property type="nucleotide sequence ID" value="NZ_KK073874.1"/>
</dbReference>
<evidence type="ECO:0000256" key="3">
    <source>
        <dbReference type="ARBA" id="ARBA00022840"/>
    </source>
</evidence>
<evidence type="ECO:0000256" key="4">
    <source>
        <dbReference type="SAM" id="MobiDB-lite"/>
    </source>
</evidence>
<evidence type="ECO:0000313" key="7">
    <source>
        <dbReference type="Proteomes" id="UP000021053"/>
    </source>
</evidence>
<comment type="caution">
    <text evidence="6">The sequence shown here is derived from an EMBL/GenBank/DDBJ whole genome shotgun (WGS) entry which is preliminary data.</text>
</comment>
<feature type="region of interest" description="Disordered" evidence="4">
    <location>
        <begin position="260"/>
        <end position="289"/>
    </location>
</feature>
<dbReference type="PATRIC" id="fig|927661.3.peg.1556"/>
<dbReference type="InterPro" id="IPR027417">
    <property type="entry name" value="P-loop_NTPase"/>
</dbReference>
<name>A0A010ZP92_9ACTN</name>
<dbReference type="InterPro" id="IPR003593">
    <property type="entry name" value="AAA+_ATPase"/>
</dbReference>
<dbReference type="InterPro" id="IPR050153">
    <property type="entry name" value="Metal_Ion_Import_ABC"/>
</dbReference>
<dbReference type="PANTHER" id="PTHR42734">
    <property type="entry name" value="METAL TRANSPORT SYSTEM ATP-BINDING PROTEIN TM_0124-RELATED"/>
    <property type="match status" value="1"/>
</dbReference>
<accession>A0A010ZP92</accession>
<keyword evidence="7" id="KW-1185">Reference proteome</keyword>
<keyword evidence="2" id="KW-0547">Nucleotide-binding</keyword>
<dbReference type="GO" id="GO:0016887">
    <property type="term" value="F:ATP hydrolysis activity"/>
    <property type="evidence" value="ECO:0007669"/>
    <property type="project" value="InterPro"/>
</dbReference>
<evidence type="ECO:0000259" key="5">
    <source>
        <dbReference type="PROSITE" id="PS50893"/>
    </source>
</evidence>
<protein>
    <submittedName>
        <fullName evidence="6">ATPase component of Mn/Zn ABC-type transporter</fullName>
    </submittedName>
</protein>
<evidence type="ECO:0000256" key="1">
    <source>
        <dbReference type="ARBA" id="ARBA00022448"/>
    </source>
</evidence>
<keyword evidence="3" id="KW-0067">ATP-binding</keyword>
<dbReference type="EMBL" id="JFBT01000001">
    <property type="protein sequence ID" value="EXG80504.1"/>
    <property type="molecule type" value="Genomic_DNA"/>
</dbReference>
<sequence>MAAPRNDLLEVRRATLAYGSRVIWQELDLAVRRGEFLAVLGANGSGKTSLLRVVLGLQPLSSGTVLVDGARPRRGSNAVGYVAQQRASDSPMPQRAKDLVGQGLDGHRWGIGLPGRDRERRIRAALDEVGALSYADWPIGALSGGEQQRVRIAQALVADPRLLLCDEPLSWLDVTSQQTISSLVDRWRREHDSAVLFVTHDINPVLPYVDRVLYMAGDGQHRLGTVDEVLTGDTLSALHGAPVDVVRLRDRIVIVGLPEAAHPHGAHPDPAHPDPAHPEPARPEKVHSA</sequence>
<dbReference type="SMART" id="SM00382">
    <property type="entry name" value="AAA"/>
    <property type="match status" value="1"/>
</dbReference>
<dbReference type="HOGENOM" id="CLU_000604_1_11_11"/>
<dbReference type="SUPFAM" id="SSF52540">
    <property type="entry name" value="P-loop containing nucleoside triphosphate hydrolases"/>
    <property type="match status" value="1"/>
</dbReference>
<reference evidence="6 7" key="1">
    <citation type="submission" date="2013-07" db="EMBL/GenBank/DDBJ databases">
        <authorList>
            <consortium name="DOE Joint Genome Institute"/>
            <person name="Eisen J."/>
            <person name="Huntemann M."/>
            <person name="Han J."/>
            <person name="Chen A."/>
            <person name="Kyrpides N."/>
            <person name="Mavromatis K."/>
            <person name="Markowitz V."/>
            <person name="Palaniappan K."/>
            <person name="Ivanova N."/>
            <person name="Schaumberg A."/>
            <person name="Pati A."/>
            <person name="Liolios K."/>
            <person name="Nordberg H.P."/>
            <person name="Cantor M.N."/>
            <person name="Hua S.X."/>
            <person name="Woyke T."/>
        </authorList>
    </citation>
    <scope>NUCLEOTIDE SEQUENCE [LARGE SCALE GENOMIC DNA]</scope>
    <source>
        <strain evidence="6 7">DSM 44712</strain>
    </source>
</reference>
<dbReference type="GO" id="GO:0005524">
    <property type="term" value="F:ATP binding"/>
    <property type="evidence" value="ECO:0007669"/>
    <property type="project" value="UniProtKB-KW"/>
</dbReference>
<dbReference type="OrthoDB" id="3282096at2"/>
<organism evidence="6 7">
    <name type="scientific">Cryptosporangium arvum DSM 44712</name>
    <dbReference type="NCBI Taxonomy" id="927661"/>
    <lineage>
        <taxon>Bacteria</taxon>
        <taxon>Bacillati</taxon>
        <taxon>Actinomycetota</taxon>
        <taxon>Actinomycetes</taxon>
        <taxon>Cryptosporangiales</taxon>
        <taxon>Cryptosporangiaceae</taxon>
        <taxon>Cryptosporangium</taxon>
    </lineage>
</organism>
<dbReference type="Proteomes" id="UP000021053">
    <property type="component" value="Unassembled WGS sequence"/>
</dbReference>
<evidence type="ECO:0000313" key="6">
    <source>
        <dbReference type="EMBL" id="EXG80504.1"/>
    </source>
</evidence>
<gene>
    <name evidence="6" type="ORF">CryarDRAFT_1584</name>
</gene>
<dbReference type="PROSITE" id="PS50893">
    <property type="entry name" value="ABC_TRANSPORTER_2"/>
    <property type="match status" value="1"/>
</dbReference>
<keyword evidence="1" id="KW-0813">Transport</keyword>
<dbReference type="PROSITE" id="PS00211">
    <property type="entry name" value="ABC_TRANSPORTER_1"/>
    <property type="match status" value="1"/>
</dbReference>
<proteinExistence type="predicted"/>
<feature type="compositionally biased region" description="Basic and acidic residues" evidence="4">
    <location>
        <begin position="266"/>
        <end position="289"/>
    </location>
</feature>
<dbReference type="InterPro" id="IPR017871">
    <property type="entry name" value="ABC_transporter-like_CS"/>
</dbReference>
<evidence type="ECO:0000256" key="2">
    <source>
        <dbReference type="ARBA" id="ARBA00022741"/>
    </source>
</evidence>
<dbReference type="InterPro" id="IPR003439">
    <property type="entry name" value="ABC_transporter-like_ATP-bd"/>
</dbReference>
<dbReference type="CDD" id="cd03235">
    <property type="entry name" value="ABC_Metallic_Cations"/>
    <property type="match status" value="1"/>
</dbReference>
<dbReference type="AlphaFoldDB" id="A0A010ZP92"/>
<dbReference type="Pfam" id="PF00005">
    <property type="entry name" value="ABC_tran"/>
    <property type="match status" value="1"/>
</dbReference>